<evidence type="ECO:0000256" key="1">
    <source>
        <dbReference type="SAM" id="MobiDB-lite"/>
    </source>
</evidence>
<accession>A0A1H9CR23</accession>
<organism evidence="3 4">
    <name type="scientific">Solimonas aquatica</name>
    <dbReference type="NCBI Taxonomy" id="489703"/>
    <lineage>
        <taxon>Bacteria</taxon>
        <taxon>Pseudomonadati</taxon>
        <taxon>Pseudomonadota</taxon>
        <taxon>Gammaproteobacteria</taxon>
        <taxon>Nevskiales</taxon>
        <taxon>Nevskiaceae</taxon>
        <taxon>Solimonas</taxon>
    </lineage>
</organism>
<feature type="signal peptide" evidence="2">
    <location>
        <begin position="1"/>
        <end position="27"/>
    </location>
</feature>
<dbReference type="STRING" id="489703.SAMN04488038_103145"/>
<dbReference type="AlphaFoldDB" id="A0A1H9CR23"/>
<protein>
    <recommendedName>
        <fullName evidence="5">CHRD domain-containing protein</fullName>
    </recommendedName>
</protein>
<keyword evidence="2" id="KW-0732">Signal</keyword>
<gene>
    <name evidence="3" type="ORF">SAMN04488038_103145</name>
</gene>
<reference evidence="3 4" key="1">
    <citation type="submission" date="2016-10" db="EMBL/GenBank/DDBJ databases">
        <authorList>
            <person name="de Groot N.N."/>
        </authorList>
    </citation>
    <scope>NUCLEOTIDE SEQUENCE [LARGE SCALE GENOMIC DNA]</scope>
    <source>
        <strain evidence="3 4">DSM 25927</strain>
    </source>
</reference>
<feature type="compositionally biased region" description="Low complexity" evidence="1">
    <location>
        <begin position="56"/>
        <end position="65"/>
    </location>
</feature>
<name>A0A1H9CR23_9GAMM</name>
<evidence type="ECO:0000256" key="2">
    <source>
        <dbReference type="SAM" id="SignalP"/>
    </source>
</evidence>
<feature type="chain" id="PRO_5011508923" description="CHRD domain-containing protein" evidence="2">
    <location>
        <begin position="28"/>
        <end position="264"/>
    </location>
</feature>
<evidence type="ECO:0008006" key="5">
    <source>
        <dbReference type="Google" id="ProtNLM"/>
    </source>
</evidence>
<sequence>MMNSELMKKTLIAAMAAAALGLAGCQADGSGTESGSIISDGGGSAPPLNNDGSTPTDIDTNGDGTVDGNDTAGNFVCTQGARAFGDVTTADASGGLLGGPLTTLINGLGGDPVTALTNGVSEPDNVVDGHLSTYATFTLPASLLGALVAAVGEVVNFPGAVPAGNYAVFGVTFPAGVLNLGLTKTVTVSTFLGTTLQESITVNQANLDLLGISLAGDQSGYIGLKATKKYDSAVISLYSSLVSAQVGDAMHVHELCTGGKFVSP</sequence>
<evidence type="ECO:0000313" key="4">
    <source>
        <dbReference type="Proteomes" id="UP000199233"/>
    </source>
</evidence>
<dbReference type="EMBL" id="FOFS01000003">
    <property type="protein sequence ID" value="SEQ03507.1"/>
    <property type="molecule type" value="Genomic_DNA"/>
</dbReference>
<dbReference type="Proteomes" id="UP000199233">
    <property type="component" value="Unassembled WGS sequence"/>
</dbReference>
<feature type="region of interest" description="Disordered" evidence="1">
    <location>
        <begin position="31"/>
        <end position="65"/>
    </location>
</feature>
<evidence type="ECO:0000313" key="3">
    <source>
        <dbReference type="EMBL" id="SEQ03507.1"/>
    </source>
</evidence>
<proteinExistence type="predicted"/>
<keyword evidence="4" id="KW-1185">Reference proteome</keyword>